<evidence type="ECO:0000313" key="6">
    <source>
        <dbReference type="EMBL" id="SED99113.1"/>
    </source>
</evidence>
<dbReference type="PANTHER" id="PTHR35089:SF1">
    <property type="entry name" value="CHAPERONE PROTEIN SKP"/>
    <property type="match status" value="1"/>
</dbReference>
<dbReference type="AlphaFoldDB" id="A0A0M9CGE7"/>
<dbReference type="EMBL" id="LGBR01000001">
    <property type="protein sequence ID" value="KOY51953.1"/>
    <property type="molecule type" value="Genomic_DNA"/>
</dbReference>
<dbReference type="InterPro" id="IPR005632">
    <property type="entry name" value="Chaperone_Skp"/>
</dbReference>
<feature type="coiled-coil region" evidence="3">
    <location>
        <begin position="56"/>
        <end position="116"/>
    </location>
</feature>
<keyword evidence="2 4" id="KW-0732">Signal</keyword>
<reference evidence="5 7" key="1">
    <citation type="submission" date="2015-07" db="EMBL/GenBank/DDBJ databases">
        <title>Genome of Polaribacter dokdonenesis DSW-5, isolated from seawater off Dokdo in Korea.</title>
        <authorList>
            <person name="Yoon K."/>
            <person name="Song J.Y."/>
            <person name="Kim J.F."/>
        </authorList>
    </citation>
    <scope>NUCLEOTIDE SEQUENCE [LARGE SCALE GENOMIC DNA]</scope>
    <source>
        <strain evidence="5 7">DSW-5</strain>
    </source>
</reference>
<evidence type="ECO:0000256" key="1">
    <source>
        <dbReference type="ARBA" id="ARBA00009091"/>
    </source>
</evidence>
<comment type="caution">
    <text evidence="5">The sequence shown here is derived from an EMBL/GenBank/DDBJ whole genome shotgun (WGS) entry which is preliminary data.</text>
</comment>
<dbReference type="Proteomes" id="UP000037716">
    <property type="component" value="Unassembled WGS sequence"/>
</dbReference>
<dbReference type="Proteomes" id="UP000183071">
    <property type="component" value="Unassembled WGS sequence"/>
</dbReference>
<organism evidence="5 7">
    <name type="scientific">Polaribacter dokdonensis DSW-5</name>
    <dbReference type="NCBI Taxonomy" id="1300348"/>
    <lineage>
        <taxon>Bacteria</taxon>
        <taxon>Pseudomonadati</taxon>
        <taxon>Bacteroidota</taxon>
        <taxon>Flavobacteriia</taxon>
        <taxon>Flavobacteriales</taxon>
        <taxon>Flavobacteriaceae</taxon>
    </lineage>
</organism>
<evidence type="ECO:0000256" key="2">
    <source>
        <dbReference type="ARBA" id="ARBA00022729"/>
    </source>
</evidence>
<dbReference type="GO" id="GO:0051082">
    <property type="term" value="F:unfolded protein binding"/>
    <property type="evidence" value="ECO:0007669"/>
    <property type="project" value="InterPro"/>
</dbReference>
<accession>A0A0M9CGE7</accession>
<reference evidence="6 8" key="2">
    <citation type="submission" date="2016-10" db="EMBL/GenBank/DDBJ databases">
        <authorList>
            <person name="Varghese N."/>
            <person name="Submissions S."/>
        </authorList>
    </citation>
    <scope>NUCLEOTIDE SEQUENCE [LARGE SCALE GENOMIC DNA]</scope>
    <source>
        <strain evidence="6 8">DSW-5</strain>
    </source>
</reference>
<evidence type="ECO:0000313" key="7">
    <source>
        <dbReference type="Proteomes" id="UP000037716"/>
    </source>
</evidence>
<evidence type="ECO:0000256" key="3">
    <source>
        <dbReference type="SAM" id="Coils"/>
    </source>
</evidence>
<dbReference type="PATRIC" id="fig|1300348.6.peg.1512"/>
<evidence type="ECO:0000256" key="4">
    <source>
        <dbReference type="SAM" id="SignalP"/>
    </source>
</evidence>
<dbReference type="GO" id="GO:0050821">
    <property type="term" value="P:protein stabilization"/>
    <property type="evidence" value="ECO:0007669"/>
    <property type="project" value="TreeGrafter"/>
</dbReference>
<gene>
    <name evidence="5" type="ORF">I602_1513</name>
    <name evidence="6" type="ORF">SAMN05444353_0253</name>
</gene>
<keyword evidence="8" id="KW-1185">Reference proteome</keyword>
<feature type="chain" id="PRO_5005833055" evidence="4">
    <location>
        <begin position="24"/>
        <end position="168"/>
    </location>
</feature>
<dbReference type="Gene3D" id="3.30.910.20">
    <property type="entry name" value="Skp domain"/>
    <property type="match status" value="1"/>
</dbReference>
<dbReference type="Pfam" id="PF03938">
    <property type="entry name" value="OmpH"/>
    <property type="match status" value="1"/>
</dbReference>
<dbReference type="GO" id="GO:0005829">
    <property type="term" value="C:cytosol"/>
    <property type="evidence" value="ECO:0007669"/>
    <property type="project" value="TreeGrafter"/>
</dbReference>
<dbReference type="InterPro" id="IPR024930">
    <property type="entry name" value="Skp_dom_sf"/>
</dbReference>
<proteinExistence type="inferred from homology"/>
<evidence type="ECO:0000313" key="8">
    <source>
        <dbReference type="Proteomes" id="UP000183071"/>
    </source>
</evidence>
<dbReference type="PANTHER" id="PTHR35089">
    <property type="entry name" value="CHAPERONE PROTEIN SKP"/>
    <property type="match status" value="1"/>
</dbReference>
<dbReference type="RefSeq" id="WP_053974096.1">
    <property type="nucleotide sequence ID" value="NZ_FNUE01000001.1"/>
</dbReference>
<dbReference type="OrthoDB" id="1524711at2"/>
<dbReference type="STRING" id="1300348.I602_1513"/>
<sequence length="168" mass="18895">MKNFKSLLLIAVFTLGFGGVANAQKMGHIDFEKLVAEMPATKKLKLDIEKLGKTYQDEVEGMAKKLDAKMKKYTQEQNTQTKEINEIRAKEVQQENQRYEQLRQTAYQDMQQKQADGLKPIIEKAQKAIEDVAASKGISYVFDASMGKGLLVKKGEDLYAAVKAKLGF</sequence>
<name>A0A0M9CGE7_9FLAO</name>
<keyword evidence="3" id="KW-0175">Coiled coil</keyword>
<feature type="signal peptide" evidence="4">
    <location>
        <begin position="1"/>
        <end position="23"/>
    </location>
</feature>
<dbReference type="EMBL" id="FNUE01000001">
    <property type="protein sequence ID" value="SED99113.1"/>
    <property type="molecule type" value="Genomic_DNA"/>
</dbReference>
<evidence type="ECO:0000313" key="5">
    <source>
        <dbReference type="EMBL" id="KOY51953.1"/>
    </source>
</evidence>
<dbReference type="SUPFAM" id="SSF111384">
    <property type="entry name" value="OmpH-like"/>
    <property type="match status" value="1"/>
</dbReference>
<protein>
    <submittedName>
        <fullName evidence="5">Outer membrane protein (OmpH-like)</fullName>
    </submittedName>
    <submittedName>
        <fullName evidence="6">Periplasmic chaperone for outer membrane proteins Skp</fullName>
    </submittedName>
</protein>
<comment type="similarity">
    <text evidence="1">Belongs to the Skp family.</text>
</comment>
<dbReference type="SMART" id="SM00935">
    <property type="entry name" value="OmpH"/>
    <property type="match status" value="1"/>
</dbReference>